<dbReference type="PANTHER" id="PTHR43280:SF29">
    <property type="entry name" value="ARAC-FAMILY TRANSCRIPTIONAL REGULATOR"/>
    <property type="match status" value="1"/>
</dbReference>
<dbReference type="PROSITE" id="PS01124">
    <property type="entry name" value="HTH_ARAC_FAMILY_2"/>
    <property type="match status" value="1"/>
</dbReference>
<evidence type="ECO:0000259" key="5">
    <source>
        <dbReference type="PROSITE" id="PS01124"/>
    </source>
</evidence>
<dbReference type="InterPro" id="IPR018062">
    <property type="entry name" value="HTH_AraC-typ_CS"/>
</dbReference>
<feature type="domain" description="HTH araC/xylS-type" evidence="5">
    <location>
        <begin position="266"/>
        <end position="374"/>
    </location>
</feature>
<dbReference type="EMBL" id="PRDL01000001">
    <property type="protein sequence ID" value="MBE8716130.1"/>
    <property type="molecule type" value="Genomic_DNA"/>
</dbReference>
<evidence type="ECO:0000313" key="7">
    <source>
        <dbReference type="Proteomes" id="UP000652567"/>
    </source>
</evidence>
<feature type="transmembrane region" description="Helical" evidence="4">
    <location>
        <begin position="188"/>
        <end position="210"/>
    </location>
</feature>
<keyword evidence="4" id="KW-1133">Transmembrane helix</keyword>
<dbReference type="InterPro" id="IPR009057">
    <property type="entry name" value="Homeodomain-like_sf"/>
</dbReference>
<keyword evidence="2" id="KW-0238">DNA-binding</keyword>
<dbReference type="Gene3D" id="1.10.10.60">
    <property type="entry name" value="Homeodomain-like"/>
    <property type="match status" value="1"/>
</dbReference>
<keyword evidence="1" id="KW-0805">Transcription regulation</keyword>
<keyword evidence="3" id="KW-0804">Transcription</keyword>
<dbReference type="GO" id="GO:0043565">
    <property type="term" value="F:sequence-specific DNA binding"/>
    <property type="evidence" value="ECO:0007669"/>
    <property type="project" value="InterPro"/>
</dbReference>
<evidence type="ECO:0000313" key="6">
    <source>
        <dbReference type="EMBL" id="MBE8716130.1"/>
    </source>
</evidence>
<organism evidence="6 7">
    <name type="scientific">Cellvibrio polysaccharolyticus</name>
    <dbReference type="NCBI Taxonomy" id="2082724"/>
    <lineage>
        <taxon>Bacteria</taxon>
        <taxon>Pseudomonadati</taxon>
        <taxon>Pseudomonadota</taxon>
        <taxon>Gammaproteobacteria</taxon>
        <taxon>Cellvibrionales</taxon>
        <taxon>Cellvibrionaceae</taxon>
        <taxon>Cellvibrio</taxon>
    </lineage>
</organism>
<dbReference type="Pfam" id="PF12833">
    <property type="entry name" value="HTH_18"/>
    <property type="match status" value="1"/>
</dbReference>
<proteinExistence type="predicted"/>
<feature type="transmembrane region" description="Helical" evidence="4">
    <location>
        <begin position="148"/>
        <end position="167"/>
    </location>
</feature>
<evidence type="ECO:0000256" key="3">
    <source>
        <dbReference type="ARBA" id="ARBA00023163"/>
    </source>
</evidence>
<feature type="transmembrane region" description="Helical" evidence="4">
    <location>
        <begin position="12"/>
        <end position="32"/>
    </location>
</feature>
<feature type="transmembrane region" description="Helical" evidence="4">
    <location>
        <begin position="74"/>
        <end position="96"/>
    </location>
</feature>
<dbReference type="PANTHER" id="PTHR43280">
    <property type="entry name" value="ARAC-FAMILY TRANSCRIPTIONAL REGULATOR"/>
    <property type="match status" value="1"/>
</dbReference>
<dbReference type="SUPFAM" id="SSF46689">
    <property type="entry name" value="Homeodomain-like"/>
    <property type="match status" value="1"/>
</dbReference>
<feature type="transmembrane region" description="Helical" evidence="4">
    <location>
        <begin position="222"/>
        <end position="243"/>
    </location>
</feature>
<dbReference type="InterPro" id="IPR018060">
    <property type="entry name" value="HTH_AraC"/>
</dbReference>
<name>A0A928YTB0_9GAMM</name>
<reference evidence="6" key="1">
    <citation type="submission" date="2018-07" db="EMBL/GenBank/DDBJ databases">
        <title>Genome assembly of strain Ka43.</title>
        <authorList>
            <person name="Kukolya J."/>
            <person name="Nagy I."/>
            <person name="Horvath B."/>
            <person name="Toth A."/>
        </authorList>
    </citation>
    <scope>NUCLEOTIDE SEQUENCE</scope>
    <source>
        <strain evidence="6">KB43</strain>
    </source>
</reference>
<accession>A0A928YTB0</accession>
<keyword evidence="7" id="KW-1185">Reference proteome</keyword>
<dbReference type="SMART" id="SM00342">
    <property type="entry name" value="HTH_ARAC"/>
    <property type="match status" value="1"/>
</dbReference>
<dbReference type="GO" id="GO:0003700">
    <property type="term" value="F:DNA-binding transcription factor activity"/>
    <property type="evidence" value="ECO:0007669"/>
    <property type="project" value="InterPro"/>
</dbReference>
<evidence type="ECO:0000256" key="4">
    <source>
        <dbReference type="SAM" id="Phobius"/>
    </source>
</evidence>
<dbReference type="AlphaFoldDB" id="A0A928YTB0"/>
<evidence type="ECO:0000256" key="2">
    <source>
        <dbReference type="ARBA" id="ARBA00023125"/>
    </source>
</evidence>
<gene>
    <name evidence="6" type="ORF">C4F51_02900</name>
</gene>
<feature type="transmembrane region" description="Helical" evidence="4">
    <location>
        <begin position="108"/>
        <end position="128"/>
    </location>
</feature>
<keyword evidence="4" id="KW-0812">Transmembrane</keyword>
<sequence>MKAHIFNIHDVVLLMTIAECLLLAIFQAVLPVTNRLASLLLTGFLLCIAIGSSCILILWNGFVHITPLFDQQLLPYFLVAALLLKGPILYFYVVALTQEGFKLKPSHGWHAAPVIATFIWLAVFGIASADLSFRTVDSTALERELVNFVWHLAKIVPFVYGIAAVVKTRKYFTELKNQYSDFSSTEPGWLNVLTIGFLASWALSGLSHIIAQTASPDVSDSFGIADNYIIFILINALFTYSLVYAHKLLTTREEPARDKIDEKLTSSAIEKVQQGMESQKLFLKQNLNIEEFSRRVDLPVKEVSAVINKHYGTNFFEFMNSYRVEEAKRLLIDADHADMTILDILLKAGFNSKSAFHRFFNRLVGISPTEFRKRGVLESGVKAGE</sequence>
<keyword evidence="4" id="KW-0472">Membrane</keyword>
<protein>
    <submittedName>
        <fullName evidence="6">AraC family transcriptional regulator</fullName>
    </submittedName>
</protein>
<feature type="transmembrane region" description="Helical" evidence="4">
    <location>
        <begin position="39"/>
        <end position="62"/>
    </location>
</feature>
<dbReference type="PROSITE" id="PS00041">
    <property type="entry name" value="HTH_ARAC_FAMILY_1"/>
    <property type="match status" value="1"/>
</dbReference>
<dbReference type="RefSeq" id="WP_193906989.1">
    <property type="nucleotide sequence ID" value="NZ_PRDL01000001.1"/>
</dbReference>
<evidence type="ECO:0000256" key="1">
    <source>
        <dbReference type="ARBA" id="ARBA00023015"/>
    </source>
</evidence>
<dbReference type="Proteomes" id="UP000652567">
    <property type="component" value="Unassembled WGS sequence"/>
</dbReference>
<comment type="caution">
    <text evidence="6">The sequence shown here is derived from an EMBL/GenBank/DDBJ whole genome shotgun (WGS) entry which is preliminary data.</text>
</comment>